<dbReference type="CDD" id="cd06195">
    <property type="entry name" value="FNR1"/>
    <property type="match status" value="1"/>
</dbReference>
<dbReference type="EC" id="1.18.1.2" evidence="3"/>
<keyword evidence="5" id="KW-0547">Nucleotide-binding</keyword>
<dbReference type="PANTHER" id="PTHR47878:SF1">
    <property type="entry name" value="FLAVODOXIN_FERREDOXIN--NADP REDUCTASE"/>
    <property type="match status" value="1"/>
</dbReference>
<comment type="cofactor">
    <cofactor evidence="9">
        <name>[2Fe-2S] cluster</name>
        <dbReference type="ChEBI" id="CHEBI:190135"/>
    </cofactor>
</comment>
<dbReference type="GO" id="GO:0000166">
    <property type="term" value="F:nucleotide binding"/>
    <property type="evidence" value="ECO:0007669"/>
    <property type="project" value="UniProtKB-KW"/>
</dbReference>
<dbReference type="EMBL" id="PNBW01000054">
    <property type="protein sequence ID" value="TMO73782.1"/>
    <property type="molecule type" value="Genomic_DNA"/>
</dbReference>
<keyword evidence="6" id="KW-0274">FAD</keyword>
<dbReference type="InterPro" id="IPR001433">
    <property type="entry name" value="OxRdtase_FAD/NAD-bd"/>
</dbReference>
<protein>
    <recommendedName>
        <fullName evidence="3">ferredoxin--NADP(+) reductase</fullName>
        <ecNumber evidence="3">1.18.1.2</ecNumber>
    </recommendedName>
</protein>
<dbReference type="GO" id="GO:0004324">
    <property type="term" value="F:ferredoxin-NADP+ reductase activity"/>
    <property type="evidence" value="ECO:0007669"/>
    <property type="project" value="UniProtKB-EC"/>
</dbReference>
<dbReference type="PANTHER" id="PTHR47878">
    <property type="entry name" value="OXIDOREDUCTASE FAD/NAD(P)-BINDING DOMAIN PROTEIN"/>
    <property type="match status" value="1"/>
</dbReference>
<evidence type="ECO:0000313" key="13">
    <source>
        <dbReference type="EMBL" id="TMO73782.1"/>
    </source>
</evidence>
<evidence type="ECO:0000313" key="14">
    <source>
        <dbReference type="Proteomes" id="UP000307164"/>
    </source>
</evidence>
<reference evidence="14 15" key="2">
    <citation type="submission" date="2019-06" db="EMBL/GenBank/DDBJ databases">
        <title>Co-occurence of chitin degradation, pigmentation and bioactivity in marine Pseudoalteromonas.</title>
        <authorList>
            <person name="Sonnenschein E.C."/>
            <person name="Bech P.K."/>
        </authorList>
    </citation>
    <scope>NUCLEOTIDE SEQUENCE [LARGE SCALE GENOMIC DNA]</scope>
    <source>
        <strain evidence="15">S3790</strain>
        <strain evidence="14">S3895</strain>
    </source>
</reference>
<evidence type="ECO:0000256" key="1">
    <source>
        <dbReference type="ARBA" id="ARBA00001974"/>
    </source>
</evidence>
<dbReference type="AlphaFoldDB" id="A0A5S3UZ73"/>
<keyword evidence="4" id="KW-0285">Flavoprotein</keyword>
<evidence type="ECO:0000256" key="5">
    <source>
        <dbReference type="ARBA" id="ARBA00022741"/>
    </source>
</evidence>
<dbReference type="GO" id="GO:0042167">
    <property type="term" value="P:heme catabolic process"/>
    <property type="evidence" value="ECO:0007669"/>
    <property type="project" value="TreeGrafter"/>
</dbReference>
<evidence type="ECO:0000313" key="15">
    <source>
        <dbReference type="Proteomes" id="UP000307217"/>
    </source>
</evidence>
<dbReference type="Pfam" id="PF00970">
    <property type="entry name" value="FAD_binding_6"/>
    <property type="match status" value="1"/>
</dbReference>
<dbReference type="InterPro" id="IPR008333">
    <property type="entry name" value="Cbr1-like_FAD-bd_dom"/>
</dbReference>
<reference evidence="12" key="3">
    <citation type="submission" date="2019-09" db="EMBL/GenBank/DDBJ databases">
        <title>Co-occurence of chitin degradation, pigmentation and bioactivity in marine Pseudoalteromonas.</title>
        <authorList>
            <person name="Sonnenschein E.C."/>
            <person name="Bech P.K."/>
        </authorList>
    </citation>
    <scope>NUCLEOTIDE SEQUENCE</scope>
    <source>
        <strain evidence="12">S3790</strain>
        <strain evidence="13">S3895</strain>
    </source>
</reference>
<comment type="cofactor">
    <cofactor evidence="1">
        <name>FAD</name>
        <dbReference type="ChEBI" id="CHEBI:57692"/>
    </cofactor>
</comment>
<evidence type="ECO:0000256" key="2">
    <source>
        <dbReference type="ARBA" id="ARBA00008312"/>
    </source>
</evidence>
<keyword evidence="7" id="KW-0521">NADP</keyword>
<evidence type="ECO:0000259" key="11">
    <source>
        <dbReference type="PROSITE" id="PS51384"/>
    </source>
</evidence>
<gene>
    <name evidence="12" type="ORF">CWC19_19775</name>
    <name evidence="13" type="ORF">CWC20_12275</name>
</gene>
<sequence>MAQWVCGRIVEFHWWTPSLFSIKVAADVKPFVAGQFTKLALNTDGKRVARAYSFVNAPQDPLLEFYLIEVPNGRLSSHLATLDVGDSVDIEADAHGFFTLNEVPKADVLWMLSTGTAIGPFLSILAEGKVWEQFKRVILVHGVRHNTDLTYQDSIHATAALFKQFTYIPLVTREHPEHGLRGRVTDLIDSGELQAHCKMNQLPDNSHFMICGNPQMVKDTTQLLLAQGFTRHRRAGSGHITVEQYW</sequence>
<comment type="similarity">
    <text evidence="2">Belongs to the ferredoxin--NADP reductase type 1 family.</text>
</comment>
<dbReference type="InterPro" id="IPR017938">
    <property type="entry name" value="Riboflavin_synthase-like_b-brl"/>
</dbReference>
<dbReference type="Proteomes" id="UP000307217">
    <property type="component" value="Unassembled WGS sequence"/>
</dbReference>
<dbReference type="EMBL" id="PNBX01000128">
    <property type="protein sequence ID" value="TMO62903.1"/>
    <property type="molecule type" value="Genomic_DNA"/>
</dbReference>
<dbReference type="Gene3D" id="3.40.50.80">
    <property type="entry name" value="Nucleotide-binding domain of ferredoxin-NADP reductase (FNR) module"/>
    <property type="match status" value="1"/>
</dbReference>
<organism evidence="12 15">
    <name type="scientific">Pseudoalteromonas aurantia</name>
    <dbReference type="NCBI Taxonomy" id="43654"/>
    <lineage>
        <taxon>Bacteria</taxon>
        <taxon>Pseudomonadati</taxon>
        <taxon>Pseudomonadota</taxon>
        <taxon>Gammaproteobacteria</taxon>
        <taxon>Alteromonadales</taxon>
        <taxon>Pseudoalteromonadaceae</taxon>
        <taxon>Pseudoalteromonas</taxon>
    </lineage>
</organism>
<reference evidence="14 15" key="1">
    <citation type="submission" date="2018-01" db="EMBL/GenBank/DDBJ databases">
        <authorList>
            <person name="Paulsen S."/>
            <person name="Gram L.K."/>
        </authorList>
    </citation>
    <scope>NUCLEOTIDE SEQUENCE [LARGE SCALE GENOMIC DNA]</scope>
    <source>
        <strain evidence="12 15">S3790</strain>
        <strain evidence="13 14">S3895</strain>
    </source>
</reference>
<evidence type="ECO:0000256" key="4">
    <source>
        <dbReference type="ARBA" id="ARBA00022630"/>
    </source>
</evidence>
<comment type="catalytic activity">
    <reaction evidence="10">
        <text>2 reduced [2Fe-2S]-[ferredoxin] + NADP(+) + H(+) = 2 oxidized [2Fe-2S]-[ferredoxin] + NADPH</text>
        <dbReference type="Rhea" id="RHEA:20125"/>
        <dbReference type="Rhea" id="RHEA-COMP:10000"/>
        <dbReference type="Rhea" id="RHEA-COMP:10001"/>
        <dbReference type="ChEBI" id="CHEBI:15378"/>
        <dbReference type="ChEBI" id="CHEBI:33737"/>
        <dbReference type="ChEBI" id="CHEBI:33738"/>
        <dbReference type="ChEBI" id="CHEBI:57783"/>
        <dbReference type="ChEBI" id="CHEBI:58349"/>
        <dbReference type="EC" id="1.18.1.2"/>
    </reaction>
</comment>
<evidence type="ECO:0000256" key="10">
    <source>
        <dbReference type="ARBA" id="ARBA00047776"/>
    </source>
</evidence>
<dbReference type="SUPFAM" id="SSF52343">
    <property type="entry name" value="Ferredoxin reductase-like, C-terminal NADP-linked domain"/>
    <property type="match status" value="1"/>
</dbReference>
<evidence type="ECO:0000313" key="12">
    <source>
        <dbReference type="EMBL" id="TMO62903.1"/>
    </source>
</evidence>
<dbReference type="InterPro" id="IPR017927">
    <property type="entry name" value="FAD-bd_FR_type"/>
</dbReference>
<dbReference type="GO" id="GO:0034599">
    <property type="term" value="P:cellular response to oxidative stress"/>
    <property type="evidence" value="ECO:0007669"/>
    <property type="project" value="TreeGrafter"/>
</dbReference>
<dbReference type="PROSITE" id="PS51384">
    <property type="entry name" value="FAD_FR"/>
    <property type="match status" value="1"/>
</dbReference>
<dbReference type="Gene3D" id="2.40.30.10">
    <property type="entry name" value="Translation factors"/>
    <property type="match status" value="1"/>
</dbReference>
<evidence type="ECO:0000256" key="8">
    <source>
        <dbReference type="ARBA" id="ARBA00023002"/>
    </source>
</evidence>
<proteinExistence type="inferred from homology"/>
<dbReference type="InterPro" id="IPR033892">
    <property type="entry name" value="FNR_bac"/>
</dbReference>
<comment type="caution">
    <text evidence="12">The sequence shown here is derived from an EMBL/GenBank/DDBJ whole genome shotgun (WGS) entry which is preliminary data.</text>
</comment>
<dbReference type="InterPro" id="IPR039261">
    <property type="entry name" value="FNR_nucleotide-bd"/>
</dbReference>
<dbReference type="RefSeq" id="WP_138593616.1">
    <property type="nucleotide sequence ID" value="NZ_PNBW01000054.1"/>
</dbReference>
<keyword evidence="14" id="KW-1185">Reference proteome</keyword>
<feature type="domain" description="FAD-binding FR-type" evidence="11">
    <location>
        <begin position="2"/>
        <end position="101"/>
    </location>
</feature>
<dbReference type="OrthoDB" id="9784483at2"/>
<evidence type="ECO:0000256" key="9">
    <source>
        <dbReference type="ARBA" id="ARBA00034078"/>
    </source>
</evidence>
<accession>A0A5S3UZ73</accession>
<dbReference type="Pfam" id="PF00175">
    <property type="entry name" value="NAD_binding_1"/>
    <property type="match status" value="1"/>
</dbReference>
<evidence type="ECO:0000256" key="7">
    <source>
        <dbReference type="ARBA" id="ARBA00022857"/>
    </source>
</evidence>
<dbReference type="InterPro" id="IPR051930">
    <property type="entry name" value="FNR_type-1"/>
</dbReference>
<evidence type="ECO:0000256" key="6">
    <source>
        <dbReference type="ARBA" id="ARBA00022827"/>
    </source>
</evidence>
<dbReference type="SUPFAM" id="SSF63380">
    <property type="entry name" value="Riboflavin synthase domain-like"/>
    <property type="match status" value="1"/>
</dbReference>
<keyword evidence="8" id="KW-0560">Oxidoreductase</keyword>
<name>A0A5S3UZ73_9GAMM</name>
<dbReference type="Proteomes" id="UP000307164">
    <property type="component" value="Unassembled WGS sequence"/>
</dbReference>
<evidence type="ECO:0000256" key="3">
    <source>
        <dbReference type="ARBA" id="ARBA00013223"/>
    </source>
</evidence>